<dbReference type="OrthoDB" id="2356617at2"/>
<reference evidence="1 3" key="1">
    <citation type="submission" date="2014-10" db="EMBL/GenBank/DDBJ databases">
        <title>Draft genome of phytase producing Bacillus ginsengihumi strain M2.11.</title>
        <authorList>
            <person name="Toymentseva A."/>
            <person name="Boulygina E.A."/>
            <person name="Kazakov S.V."/>
            <person name="Kayumov I."/>
            <person name="Suleimanova A.D."/>
            <person name="Mardanova A.M."/>
            <person name="Maria S.N."/>
            <person name="Sergey M.Y."/>
            <person name="Sharipova M.R."/>
        </authorList>
    </citation>
    <scope>NUCLEOTIDE SEQUENCE [LARGE SCALE GENOMIC DNA]</scope>
    <source>
        <strain evidence="1 3">M2.11</strain>
    </source>
</reference>
<evidence type="ECO:0000313" key="4">
    <source>
        <dbReference type="Proteomes" id="UP000476934"/>
    </source>
</evidence>
<protein>
    <recommendedName>
        <fullName evidence="5">Spore coat protein</fullName>
    </recommendedName>
</protein>
<evidence type="ECO:0008006" key="5">
    <source>
        <dbReference type="Google" id="ProtNLM"/>
    </source>
</evidence>
<name>A0A0A6VFA4_9BACI</name>
<dbReference type="EMBL" id="JAAIWK010000022">
    <property type="protein sequence ID" value="NEY20862.1"/>
    <property type="molecule type" value="Genomic_DNA"/>
</dbReference>
<dbReference type="AlphaFoldDB" id="A0A0A6VFA4"/>
<comment type="caution">
    <text evidence="1">The sequence shown here is derived from an EMBL/GenBank/DDBJ whole genome shotgun (WGS) entry which is preliminary data.</text>
</comment>
<dbReference type="EMBL" id="JRUN01000001">
    <property type="protein sequence ID" value="KHD86930.1"/>
    <property type="molecule type" value="Genomic_DNA"/>
</dbReference>
<keyword evidence="4" id="KW-1185">Reference proteome</keyword>
<evidence type="ECO:0000313" key="2">
    <source>
        <dbReference type="EMBL" id="NEY20862.1"/>
    </source>
</evidence>
<evidence type="ECO:0000313" key="1">
    <source>
        <dbReference type="EMBL" id="KHD86930.1"/>
    </source>
</evidence>
<dbReference type="Proteomes" id="UP000476934">
    <property type="component" value="Unassembled WGS sequence"/>
</dbReference>
<reference evidence="2" key="2">
    <citation type="submission" date="2020-02" db="EMBL/GenBank/DDBJ databases">
        <authorList>
            <person name="Feng H."/>
        </authorList>
    </citation>
    <scope>NUCLEOTIDE SEQUENCE [LARGE SCALE GENOMIC DNA]</scope>
    <source>
        <strain evidence="2">Gsoil 114</strain>
    </source>
</reference>
<proteinExistence type="predicted"/>
<reference evidence="2 4" key="3">
    <citation type="submission" date="2020-03" db="EMBL/GenBank/DDBJ databases">
        <title>Bacillus aquiflavi sp. nov., isolated from yellow water of strong flavor Chinese baijiu in Yibin region of China.</title>
        <authorList>
            <person name="Xie J."/>
        </authorList>
    </citation>
    <scope>NUCLEOTIDE SEQUENCE [LARGE SCALE GENOMIC DNA]</scope>
    <source>
        <strain evidence="2 4">Gsoil 114</strain>
    </source>
</reference>
<organism evidence="1 3">
    <name type="scientific">Heyndrickxia ginsengihumi</name>
    <dbReference type="NCBI Taxonomy" id="363870"/>
    <lineage>
        <taxon>Bacteria</taxon>
        <taxon>Bacillati</taxon>
        <taxon>Bacillota</taxon>
        <taxon>Bacilli</taxon>
        <taxon>Bacillales</taxon>
        <taxon>Bacillaceae</taxon>
        <taxon>Heyndrickxia</taxon>
    </lineage>
</organism>
<gene>
    <name evidence="2" type="ORF">G4D61_12960</name>
    <name evidence="1" type="ORF">NG54_00730</name>
</gene>
<sequence length="64" mass="7239">MKNSLGLHETLDIHEILSFKNICLTKSATMSHFAQDTALKNLLALDAHQTKEDIQQLTNFLSQQ</sequence>
<evidence type="ECO:0000313" key="3">
    <source>
        <dbReference type="Proteomes" id="UP000030588"/>
    </source>
</evidence>
<dbReference type="Proteomes" id="UP000030588">
    <property type="component" value="Unassembled WGS sequence"/>
</dbReference>
<accession>A0A0A6VFA4</accession>
<dbReference type="STRING" id="363870.NG54_00730"/>
<dbReference type="RefSeq" id="WP_025727806.1">
    <property type="nucleotide sequence ID" value="NZ_JAAIWK010000022.1"/>
</dbReference>